<comment type="subcellular location">
    <subcellularLocation>
        <location evidence="1">Membrane</location>
        <topology evidence="1">Multi-pass membrane protein</topology>
    </subcellularLocation>
</comment>
<dbReference type="GO" id="GO:0006508">
    <property type="term" value="P:proteolysis"/>
    <property type="evidence" value="ECO:0007669"/>
    <property type="project" value="UniProtKB-KW"/>
</dbReference>
<keyword evidence="7" id="KW-0378">Hydrolase</keyword>
<evidence type="ECO:0000313" key="7">
    <source>
        <dbReference type="EMBL" id="GGE05573.1"/>
    </source>
</evidence>
<dbReference type="GO" id="GO:0004252">
    <property type="term" value="F:serine-type endopeptidase activity"/>
    <property type="evidence" value="ECO:0007669"/>
    <property type="project" value="InterPro"/>
</dbReference>
<dbReference type="Pfam" id="PF01694">
    <property type="entry name" value="Rhomboid"/>
    <property type="match status" value="1"/>
</dbReference>
<keyword evidence="7" id="KW-0645">Protease</keyword>
<evidence type="ECO:0000259" key="6">
    <source>
        <dbReference type="Pfam" id="PF01694"/>
    </source>
</evidence>
<evidence type="ECO:0000256" key="2">
    <source>
        <dbReference type="ARBA" id="ARBA00022692"/>
    </source>
</evidence>
<dbReference type="RefSeq" id="WP_188405097.1">
    <property type="nucleotide sequence ID" value="NZ_BMGL01000002.1"/>
</dbReference>
<evidence type="ECO:0000313" key="8">
    <source>
        <dbReference type="Proteomes" id="UP000599688"/>
    </source>
</evidence>
<keyword evidence="8" id="KW-1185">Reference proteome</keyword>
<accession>A0A917E5Q1</accession>
<dbReference type="Proteomes" id="UP000599688">
    <property type="component" value="Unassembled WGS sequence"/>
</dbReference>
<feature type="transmembrane region" description="Helical" evidence="5">
    <location>
        <begin position="138"/>
        <end position="157"/>
    </location>
</feature>
<gene>
    <name evidence="7" type="ORF">GCM10010831_04070</name>
</gene>
<dbReference type="Gene3D" id="1.20.1540.10">
    <property type="entry name" value="Rhomboid-like"/>
    <property type="match status" value="1"/>
</dbReference>
<feature type="transmembrane region" description="Helical" evidence="5">
    <location>
        <begin position="12"/>
        <end position="29"/>
    </location>
</feature>
<feature type="transmembrane region" description="Helical" evidence="5">
    <location>
        <begin position="66"/>
        <end position="84"/>
    </location>
</feature>
<reference evidence="7 8" key="1">
    <citation type="journal article" date="2014" name="Int. J. Syst. Evol. Microbiol.">
        <title>Complete genome sequence of Corynebacterium casei LMG S-19264T (=DSM 44701T), isolated from a smear-ripened cheese.</title>
        <authorList>
            <consortium name="US DOE Joint Genome Institute (JGI-PGF)"/>
            <person name="Walter F."/>
            <person name="Albersmeier A."/>
            <person name="Kalinowski J."/>
            <person name="Ruckert C."/>
        </authorList>
    </citation>
    <scope>NUCLEOTIDE SEQUENCE [LARGE SCALE GENOMIC DNA]</scope>
    <source>
        <strain evidence="7 8">CGMCC 1.12925</strain>
    </source>
</reference>
<proteinExistence type="predicted"/>
<evidence type="ECO:0000256" key="5">
    <source>
        <dbReference type="SAM" id="Phobius"/>
    </source>
</evidence>
<keyword evidence="4 5" id="KW-0472">Membrane</keyword>
<dbReference type="SUPFAM" id="SSF144091">
    <property type="entry name" value="Rhomboid-like"/>
    <property type="match status" value="1"/>
</dbReference>
<feature type="transmembrane region" description="Helical" evidence="5">
    <location>
        <begin position="91"/>
        <end position="107"/>
    </location>
</feature>
<comment type="caution">
    <text evidence="7">The sequence shown here is derived from an EMBL/GenBank/DDBJ whole genome shotgun (WGS) entry which is preliminary data.</text>
</comment>
<evidence type="ECO:0000256" key="1">
    <source>
        <dbReference type="ARBA" id="ARBA00004141"/>
    </source>
</evidence>
<protein>
    <submittedName>
        <fullName evidence="7">Rhomboid family intramembrane serine protease</fullName>
    </submittedName>
</protein>
<evidence type="ECO:0000256" key="4">
    <source>
        <dbReference type="ARBA" id="ARBA00023136"/>
    </source>
</evidence>
<dbReference type="InterPro" id="IPR035952">
    <property type="entry name" value="Rhomboid-like_sf"/>
</dbReference>
<dbReference type="EMBL" id="BMGL01000002">
    <property type="protein sequence ID" value="GGE05573.1"/>
    <property type="molecule type" value="Genomic_DNA"/>
</dbReference>
<organism evidence="7 8">
    <name type="scientific">Psychroflexus salis</name>
    <dbReference type="NCBI Taxonomy" id="1526574"/>
    <lineage>
        <taxon>Bacteria</taxon>
        <taxon>Pseudomonadati</taxon>
        <taxon>Bacteroidota</taxon>
        <taxon>Flavobacteriia</taxon>
        <taxon>Flavobacteriales</taxon>
        <taxon>Flavobacteriaceae</taxon>
        <taxon>Psychroflexus</taxon>
    </lineage>
</organism>
<keyword evidence="3 5" id="KW-1133">Transmembrane helix</keyword>
<dbReference type="AlphaFoldDB" id="A0A917E5Q1"/>
<dbReference type="GO" id="GO:0016020">
    <property type="term" value="C:membrane"/>
    <property type="evidence" value="ECO:0007669"/>
    <property type="project" value="UniProtKB-SubCell"/>
</dbReference>
<feature type="transmembrane region" description="Helical" evidence="5">
    <location>
        <begin position="113"/>
        <end position="131"/>
    </location>
</feature>
<feature type="domain" description="Peptidase S54 rhomboid" evidence="6">
    <location>
        <begin position="53"/>
        <end position="182"/>
    </location>
</feature>
<dbReference type="InterPro" id="IPR022764">
    <property type="entry name" value="Peptidase_S54_rhomboid_dom"/>
</dbReference>
<sequence length="250" mass="29021">MKVKAHFDFFDVILLPFLLVFSLWFVYWVELRFALNFNDYGVRPRSFIGLRGVLFSPFIHSGVEHLYNNSIPLFVLLSALFYFYKNIRFKILFWGFVGTGILTWIIGRESYHIGASGIVYLLTSFLFFKGIWSRNFRLIALSLIVVFLYGSMVWGIFPQKEHISWEGHLSGMLVGLLLALIYKPPATSVTTYEWEKPNYEETKDAFLAQFDAHGNFIPASDLEDKSDDLPNHTLSCTEDVQVEYTIKHKK</sequence>
<evidence type="ECO:0000256" key="3">
    <source>
        <dbReference type="ARBA" id="ARBA00022989"/>
    </source>
</evidence>
<feature type="transmembrane region" description="Helical" evidence="5">
    <location>
        <begin position="163"/>
        <end position="182"/>
    </location>
</feature>
<name>A0A917E5Q1_9FLAO</name>
<keyword evidence="2 5" id="KW-0812">Transmembrane</keyword>